<keyword evidence="9 12" id="KW-0460">Magnesium</keyword>
<keyword evidence="8" id="KW-0210">Decarboxylase</keyword>
<dbReference type="CDD" id="cd07038">
    <property type="entry name" value="TPP_PYR_PDC_IPDC_like"/>
    <property type="match status" value="1"/>
</dbReference>
<dbReference type="FunFam" id="3.40.50.970:FF:000019">
    <property type="entry name" value="Pyruvate decarboxylase isozyme"/>
    <property type="match status" value="1"/>
</dbReference>
<dbReference type="PROSITE" id="PS00187">
    <property type="entry name" value="TPP_ENZYMES"/>
    <property type="match status" value="1"/>
</dbReference>
<dbReference type="RefSeq" id="WP_085237074.1">
    <property type="nucleotide sequence ID" value="NZ_CP020773.1"/>
</dbReference>
<comment type="cofactor">
    <cofactor evidence="1">
        <name>a metal cation</name>
        <dbReference type="ChEBI" id="CHEBI:25213"/>
    </cofactor>
</comment>
<comment type="function">
    <text evidence="3">Decarboxylates branched-chain and aromatic alpha-keto acids to aldehydes.</text>
</comment>
<dbReference type="Pfam" id="PF02776">
    <property type="entry name" value="TPP_enzyme_N"/>
    <property type="match status" value="1"/>
</dbReference>
<dbReference type="FunFam" id="3.40.50.970:FF:000024">
    <property type="entry name" value="Pyruvate decarboxylase isozyme"/>
    <property type="match status" value="1"/>
</dbReference>
<evidence type="ECO:0000256" key="11">
    <source>
        <dbReference type="ARBA" id="ARBA00023239"/>
    </source>
</evidence>
<reference evidence="17 18" key="1">
    <citation type="submission" date="2017-04" db="EMBL/GenBank/DDBJ databases">
        <authorList>
            <person name="Veseli I.A."/>
            <person name="Tang C."/>
            <person name="Pombert J.-F."/>
        </authorList>
    </citation>
    <scope>NUCLEOTIDE SEQUENCE [LARGE SCALE GENOMIC DNA]</scope>
    <source>
        <strain evidence="17 18">ATCC 700373</strain>
    </source>
</reference>
<proteinExistence type="inferred from homology"/>
<feature type="domain" description="Thiamine pyrophosphate enzyme N-terminal TPP-binding" evidence="16">
    <location>
        <begin position="4"/>
        <end position="107"/>
    </location>
</feature>
<keyword evidence="7 12" id="KW-0479">Metal-binding</keyword>
<evidence type="ECO:0000259" key="14">
    <source>
        <dbReference type="Pfam" id="PF00205"/>
    </source>
</evidence>
<feature type="binding site" evidence="12">
    <location>
        <position position="460"/>
    </location>
    <ligand>
        <name>Mg(2+)</name>
        <dbReference type="ChEBI" id="CHEBI:18420"/>
    </ligand>
</feature>
<evidence type="ECO:0000256" key="4">
    <source>
        <dbReference type="ARBA" id="ARBA00007812"/>
    </source>
</evidence>
<dbReference type="InterPro" id="IPR029061">
    <property type="entry name" value="THDP-binding"/>
</dbReference>
<dbReference type="EMBL" id="CP020773">
    <property type="protein sequence ID" value="ARJ50596.1"/>
    <property type="molecule type" value="Genomic_DNA"/>
</dbReference>
<dbReference type="Pfam" id="PF02775">
    <property type="entry name" value="TPP_enzyme_C"/>
    <property type="match status" value="1"/>
</dbReference>
<comment type="cofactor">
    <cofactor evidence="12">
        <name>Mg(2+)</name>
        <dbReference type="ChEBI" id="CHEBI:18420"/>
    </cofactor>
    <text evidence="12">Binds 1 Mg(2+) per subunit.</text>
</comment>
<dbReference type="AlphaFoldDB" id="A0AAC9WJ93"/>
<dbReference type="InterPro" id="IPR012000">
    <property type="entry name" value="Thiamin_PyroP_enz_cen_dom"/>
</dbReference>
<keyword evidence="18" id="KW-1185">Reference proteome</keyword>
<feature type="binding site" evidence="12">
    <location>
        <position position="462"/>
    </location>
    <ligand>
        <name>Mg(2+)</name>
        <dbReference type="ChEBI" id="CHEBI:18420"/>
    </ligand>
</feature>
<dbReference type="InterPro" id="IPR011766">
    <property type="entry name" value="TPP_enzyme_TPP-bd"/>
</dbReference>
<evidence type="ECO:0000256" key="6">
    <source>
        <dbReference type="ARBA" id="ARBA00022428"/>
    </source>
</evidence>
<keyword evidence="11" id="KW-0456">Lyase</keyword>
<dbReference type="GO" id="GO:0004737">
    <property type="term" value="F:pyruvate decarboxylase activity"/>
    <property type="evidence" value="ECO:0007669"/>
    <property type="project" value="TreeGrafter"/>
</dbReference>
<dbReference type="PANTHER" id="PTHR43452">
    <property type="entry name" value="PYRUVATE DECARBOXYLASE"/>
    <property type="match status" value="1"/>
</dbReference>
<dbReference type="InterPro" id="IPR000399">
    <property type="entry name" value="TPP-bd_CS"/>
</dbReference>
<dbReference type="GO" id="GO:0000949">
    <property type="term" value="P:aromatic amino acid family catabolic process to alcohol via Ehrlich pathway"/>
    <property type="evidence" value="ECO:0007669"/>
    <property type="project" value="TreeGrafter"/>
</dbReference>
<organism evidence="17 18">
    <name type="scientific">Staphylococcus lutrae</name>
    <dbReference type="NCBI Taxonomy" id="155085"/>
    <lineage>
        <taxon>Bacteria</taxon>
        <taxon>Bacillati</taxon>
        <taxon>Bacillota</taxon>
        <taxon>Bacilli</taxon>
        <taxon>Bacillales</taxon>
        <taxon>Staphylococcaceae</taxon>
        <taxon>Staphylococcus</taxon>
    </lineage>
</organism>
<dbReference type="InterPro" id="IPR047213">
    <property type="entry name" value="TPP_PYR_PDC_IPDC-like"/>
</dbReference>
<dbReference type="CDD" id="cd02005">
    <property type="entry name" value="TPP_PDC_IPDC"/>
    <property type="match status" value="1"/>
</dbReference>
<feature type="domain" description="Thiamine pyrophosphate enzyme central" evidence="14">
    <location>
        <begin position="195"/>
        <end position="328"/>
    </location>
</feature>
<dbReference type="Pfam" id="PF00205">
    <property type="entry name" value="TPP_enzyme_M"/>
    <property type="match status" value="1"/>
</dbReference>
<keyword evidence="6" id="KW-0474">Menaquinone biosynthesis</keyword>
<comment type="similarity">
    <text evidence="4 13">Belongs to the TPP enzyme family.</text>
</comment>
<gene>
    <name evidence="17" type="ORF">B5P37_04325</name>
</gene>
<evidence type="ECO:0000256" key="2">
    <source>
        <dbReference type="ARBA" id="ARBA00001964"/>
    </source>
</evidence>
<dbReference type="SUPFAM" id="SSF52467">
    <property type="entry name" value="DHS-like NAD/FAD-binding domain"/>
    <property type="match status" value="1"/>
</dbReference>
<dbReference type="KEGG" id="slz:B5P37_04325"/>
<evidence type="ECO:0000256" key="1">
    <source>
        <dbReference type="ARBA" id="ARBA00001920"/>
    </source>
</evidence>
<dbReference type="PIRSF" id="PIRSF036565">
    <property type="entry name" value="Pyruvt_ip_decrb"/>
    <property type="match status" value="1"/>
</dbReference>
<evidence type="ECO:0000256" key="5">
    <source>
        <dbReference type="ARBA" id="ARBA00020054"/>
    </source>
</evidence>
<dbReference type="Gene3D" id="3.40.50.970">
    <property type="match status" value="2"/>
</dbReference>
<feature type="binding site" evidence="12">
    <location>
        <position position="433"/>
    </location>
    <ligand>
        <name>Mg(2+)</name>
        <dbReference type="ChEBI" id="CHEBI:18420"/>
    </ligand>
</feature>
<accession>A0AAC9WJ93</accession>
<evidence type="ECO:0000259" key="15">
    <source>
        <dbReference type="Pfam" id="PF02775"/>
    </source>
</evidence>
<evidence type="ECO:0000256" key="3">
    <source>
        <dbReference type="ARBA" id="ARBA00002938"/>
    </source>
</evidence>
<dbReference type="GO" id="GO:0000287">
    <property type="term" value="F:magnesium ion binding"/>
    <property type="evidence" value="ECO:0007669"/>
    <property type="project" value="InterPro"/>
</dbReference>
<evidence type="ECO:0000256" key="9">
    <source>
        <dbReference type="ARBA" id="ARBA00022842"/>
    </source>
</evidence>
<dbReference type="InterPro" id="IPR012110">
    <property type="entry name" value="PDC/IPDC-like"/>
</dbReference>
<keyword evidence="17" id="KW-0670">Pyruvate</keyword>
<evidence type="ECO:0000313" key="18">
    <source>
        <dbReference type="Proteomes" id="UP000242864"/>
    </source>
</evidence>
<dbReference type="InterPro" id="IPR029035">
    <property type="entry name" value="DHS-like_NAD/FAD-binding_dom"/>
</dbReference>
<evidence type="ECO:0000313" key="17">
    <source>
        <dbReference type="EMBL" id="ARJ50596.1"/>
    </source>
</evidence>
<sequence length="549" mass="60568">MKKRVGQFLIDEIAKQGVDKIFGVPGDFNLSFLDDIEAHQTIDWVGNTNELNASYAADGYARIHGLAAMVTTFGVGELSAVNGIAGSFAERVPVIQITGGPTTAVEKAGSYVHHSLGNGQFDDYQKMYAHITAAQTVLSEENALIEVPRMIKVALEEKRPVHIHLPIDIAMREIEIPDNVGDAQATEEKDLSNIVEKVTKKLHDAKQVTLIVGHEINSFALQHEVQTVAERLNLPVAQLSLGKSAFNEESTQYMGMYDGEVAETAIRDYVDGSDLVLTLGAKLTDSATAGFSQKFPDEAVMMLNHHQVKIGDYETTEPTLAELIEVLKMIDFRYNGDFPQYQWPSASQADDVLNDAPLTQENYFKLMQTFVRKGDVILAEQGTSFFGAYNLALEASTTFIGQPLWGSIGYTLPSTLGTLLAAPQRRHVLLIGDGSLQLTAQEMSTMIRQKLNPVVFIINNEGYTVEKKIHGETAEYNNIQTWDYKLLPALFGNKAIPTYDVRTTNELKATMDRIEAQPNTMHVVEVHMDVLDAPETLDAISKAFAAQNE</sequence>
<dbReference type="PANTHER" id="PTHR43452:SF30">
    <property type="entry name" value="PYRUVATE DECARBOXYLASE ISOZYME 1-RELATED"/>
    <property type="match status" value="1"/>
</dbReference>
<evidence type="ECO:0000256" key="12">
    <source>
        <dbReference type="PIRSR" id="PIRSR036565-2"/>
    </source>
</evidence>
<evidence type="ECO:0000259" key="16">
    <source>
        <dbReference type="Pfam" id="PF02776"/>
    </source>
</evidence>
<evidence type="ECO:0000256" key="10">
    <source>
        <dbReference type="ARBA" id="ARBA00023052"/>
    </source>
</evidence>
<dbReference type="InterPro" id="IPR012001">
    <property type="entry name" value="Thiamin_PyroP_enz_TPP-bd_dom"/>
</dbReference>
<evidence type="ECO:0000256" key="7">
    <source>
        <dbReference type="ARBA" id="ARBA00022723"/>
    </source>
</evidence>
<dbReference type="GO" id="GO:0030976">
    <property type="term" value="F:thiamine pyrophosphate binding"/>
    <property type="evidence" value="ECO:0007669"/>
    <property type="project" value="InterPro"/>
</dbReference>
<keyword evidence="10 13" id="KW-0786">Thiamine pyrophosphate</keyword>
<dbReference type="Proteomes" id="UP000242864">
    <property type="component" value="Chromosome"/>
</dbReference>
<name>A0AAC9WJ93_9STAP</name>
<comment type="cofactor">
    <cofactor evidence="2">
        <name>thiamine diphosphate</name>
        <dbReference type="ChEBI" id="CHEBI:58937"/>
    </cofactor>
</comment>
<dbReference type="SUPFAM" id="SSF52518">
    <property type="entry name" value="Thiamin diphosphate-binding fold (THDP-binding)"/>
    <property type="match status" value="2"/>
</dbReference>
<dbReference type="Gene3D" id="3.40.50.1220">
    <property type="entry name" value="TPP-binding domain"/>
    <property type="match status" value="1"/>
</dbReference>
<dbReference type="GO" id="GO:0009234">
    <property type="term" value="P:menaquinone biosynthetic process"/>
    <property type="evidence" value="ECO:0007669"/>
    <property type="project" value="UniProtKB-KW"/>
</dbReference>
<dbReference type="GO" id="GO:0005829">
    <property type="term" value="C:cytosol"/>
    <property type="evidence" value="ECO:0007669"/>
    <property type="project" value="TreeGrafter"/>
</dbReference>
<evidence type="ECO:0000256" key="8">
    <source>
        <dbReference type="ARBA" id="ARBA00022793"/>
    </source>
</evidence>
<dbReference type="InterPro" id="IPR047214">
    <property type="entry name" value="TPP_PDC_IPDC"/>
</dbReference>
<protein>
    <recommendedName>
        <fullName evidence="5">Alpha-keto-acid decarboxylase</fullName>
    </recommendedName>
</protein>
<evidence type="ECO:0000256" key="13">
    <source>
        <dbReference type="RuleBase" id="RU362132"/>
    </source>
</evidence>
<feature type="domain" description="Thiamine pyrophosphate enzyme TPP-binding" evidence="15">
    <location>
        <begin position="390"/>
        <end position="518"/>
    </location>
</feature>